<feature type="transmembrane region" description="Helical" evidence="10">
    <location>
        <begin position="7"/>
        <end position="25"/>
    </location>
</feature>
<feature type="transmembrane region" description="Helical" evidence="10">
    <location>
        <begin position="413"/>
        <end position="435"/>
    </location>
</feature>
<sequence>MAVRKPSAFGITAVSVIYFGALFWWKKEDLLGADRDAMIYAAQMIAVAVAYVAWVLWAVQKDLPDGIKQIKFIGSTAKFLMWLSIMAGLFFWALQDDSQVGFLFVGIGLLGLSAALALACLVYTGDESSRLYALKRLVDVYPSITKPDGHVRFNQKLMTTTIVLILYFMMTNVMIWGLADSTMDIFSSFRAIMAGASGSIMHLGIGPIVTASIVMQLFAGAKIINLDLQDSDDKQLYQGIQKILVLLMIPIESIPQVYGFLDPHENIVAMFGLGWSNALIVSQLFIGSYLVFLMDELVSKWGIGSGISLFIAAGVAQSTFVGTLSPLPVSAGAYSVQNPPSGVLPMIFYTLRTATNSELVSQNGFELILLNHANPLIALFSSIIVFLVVAYAESSKLELPLTHGKVRGHRGKYPIRLVYASNIPVILMAALLANLNMFTLLFWSHPVLSTVPLLGANGAWSIAPWLGSYEVGSTVASDGFAWYASMVSGVQSWLLPLLDQRGDGFGHELWQIMLHVFTYVFVMTLGSMVFAKFWIETTNMSAKDVAKQIERTGMQIPGFRKNPVVLERILERYIPPVTLFSGAFVGLLAAGADLLGTVGNATGTGLLLAVGIILRTYEQIQKEQAMEMHPFMREFFGAE</sequence>
<feature type="transmembrane region" description="Helical" evidence="10">
    <location>
        <begin position="37"/>
        <end position="59"/>
    </location>
</feature>
<evidence type="ECO:0000256" key="6">
    <source>
        <dbReference type="ARBA" id="ARBA00022927"/>
    </source>
</evidence>
<keyword evidence="8 10" id="KW-0811">Translocation</keyword>
<protein>
    <recommendedName>
        <fullName evidence="10 11">Protein translocase subunit SecY</fullName>
    </recommendedName>
    <alternativeName>
        <fullName evidence="10">Protein transport protein SEC61 subunit alpha homolog</fullName>
    </alternativeName>
</protein>
<reference evidence="15" key="1">
    <citation type="journal article" date="2008" name="ISME J.">
        <title>Hindsight in the relative abundance, metabolic potential and genome dynamics of uncultivated marine archaea from comparative metagenomic analyses of bathypelagic plankton of different oceanic regions.</title>
        <authorList>
            <person name="Martin-Cuadrado A.B."/>
            <person name="Rodriguez-Valera F."/>
            <person name="Moreira D."/>
            <person name="Alba J.C."/>
            <person name="Ivars-Martinez E."/>
            <person name="Henn M.R."/>
            <person name="Talla E."/>
            <person name="Lopez-Garcia P."/>
        </authorList>
    </citation>
    <scope>NUCLEOTIDE SEQUENCE</scope>
</reference>
<dbReference type="InterPro" id="IPR002208">
    <property type="entry name" value="SecY/SEC61-alpha"/>
</dbReference>
<dbReference type="Pfam" id="PF00344">
    <property type="entry name" value="SecY"/>
    <property type="match status" value="1"/>
</dbReference>
<evidence type="ECO:0000256" key="9">
    <source>
        <dbReference type="ARBA" id="ARBA00023136"/>
    </source>
</evidence>
<feature type="transmembrane region" description="Helical" evidence="10">
    <location>
        <begin position="157"/>
        <end position="179"/>
    </location>
</feature>
<evidence type="ECO:0000256" key="13">
    <source>
        <dbReference type="RuleBase" id="RU004349"/>
    </source>
</evidence>
<comment type="similarity">
    <text evidence="2 10 13">Belongs to the SecY/SEC61-alpha family.</text>
</comment>
<keyword evidence="7 10" id="KW-1133">Transmembrane helix</keyword>
<comment type="subcellular location">
    <subcellularLocation>
        <location evidence="10">Cell membrane</location>
        <topology evidence="10">Multi-pass membrane protein</topology>
    </subcellularLocation>
    <subcellularLocation>
        <location evidence="1">Endomembrane system</location>
        <topology evidence="1">Multi-pass membrane protein</topology>
    </subcellularLocation>
    <subcellularLocation>
        <location evidence="12">Membrane</location>
        <topology evidence="12">Multi-pass membrane protein</topology>
    </subcellularLocation>
</comment>
<keyword evidence="6 10" id="KW-0653">Protein transport</keyword>
<feature type="transmembrane region" description="Helical" evidence="10">
    <location>
        <begin position="373"/>
        <end position="392"/>
    </location>
</feature>
<evidence type="ECO:0000313" key="15">
    <source>
        <dbReference type="EMBL" id="ACF09862.1"/>
    </source>
</evidence>
<feature type="transmembrane region" description="Helical" evidence="10">
    <location>
        <begin position="79"/>
        <end position="95"/>
    </location>
</feature>
<feature type="transmembrane region" description="Helical" evidence="10">
    <location>
        <begin position="240"/>
        <end position="261"/>
    </location>
</feature>
<evidence type="ECO:0000256" key="4">
    <source>
        <dbReference type="ARBA" id="ARBA00022475"/>
    </source>
</evidence>
<dbReference type="InterPro" id="IPR030659">
    <property type="entry name" value="SecY_CS"/>
</dbReference>
<proteinExistence type="inferred from homology"/>
<evidence type="ECO:0000256" key="12">
    <source>
        <dbReference type="RuleBase" id="RU003484"/>
    </source>
</evidence>
<evidence type="ECO:0000256" key="2">
    <source>
        <dbReference type="ARBA" id="ARBA00005751"/>
    </source>
</evidence>
<feature type="transmembrane region" description="Helical" evidence="10">
    <location>
        <begin position="267"/>
        <end position="294"/>
    </location>
</feature>
<dbReference type="Pfam" id="PF10559">
    <property type="entry name" value="Plug_translocon"/>
    <property type="match status" value="1"/>
</dbReference>
<evidence type="ECO:0000256" key="11">
    <source>
        <dbReference type="RuleBase" id="RU000537"/>
    </source>
</evidence>
<dbReference type="SUPFAM" id="SSF103491">
    <property type="entry name" value="Preprotein translocase SecY subunit"/>
    <property type="match status" value="1"/>
</dbReference>
<comment type="subunit">
    <text evidence="10">Component of the Sec protein translocase complex. Heterotrimer consisting of alpha (SecY), beta (SecG) and gamma (SecE) subunits. The heterotrimers can form oligomers, although 1 heterotrimer is thought to be able to translocate proteins. Interacts with the ribosome. May interact with SecDF, and other proteins may be involved.</text>
</comment>
<dbReference type="InterPro" id="IPR026593">
    <property type="entry name" value="SecY"/>
</dbReference>
<evidence type="ECO:0000256" key="7">
    <source>
        <dbReference type="ARBA" id="ARBA00022989"/>
    </source>
</evidence>
<keyword evidence="9 10" id="KW-0472">Membrane</keyword>
<gene>
    <name evidence="10" type="primary">secY</name>
</gene>
<keyword evidence="5 10" id="KW-0812">Transmembrane</keyword>
<reference evidence="15" key="2">
    <citation type="submission" date="2008-05" db="EMBL/GenBank/DDBJ databases">
        <authorList>
            <person name="Martin-Cuadrado A.-B."/>
            <person name="Rodriguez-Valera F."/>
            <person name="Moreira D."/>
            <person name="Alba J.-C."/>
            <person name="Ivars-Martinez E."/>
            <person name="Henn M.R."/>
            <person name="Talla E."/>
            <person name="Lopez-Garcia P."/>
        </authorList>
    </citation>
    <scope>NUCLEOTIDE SEQUENCE</scope>
</reference>
<feature type="transmembrane region" description="Helical" evidence="10">
    <location>
        <begin position="199"/>
        <end position="219"/>
    </location>
</feature>
<feature type="transmembrane region" description="Helical" evidence="10">
    <location>
        <begin position="573"/>
        <end position="592"/>
    </location>
</feature>
<name>B3V6D8_9ARCH</name>
<accession>B3V6D8</accession>
<feature type="transmembrane region" description="Helical" evidence="10">
    <location>
        <begin position="510"/>
        <end position="535"/>
    </location>
</feature>
<dbReference type="PROSITE" id="PS00756">
    <property type="entry name" value="SECY_2"/>
    <property type="match status" value="1"/>
</dbReference>
<feature type="transmembrane region" description="Helical" evidence="10">
    <location>
        <begin position="301"/>
        <end position="320"/>
    </location>
</feature>
<dbReference type="PANTHER" id="PTHR10906">
    <property type="entry name" value="SECY/SEC61-ALPHA FAMILY MEMBER"/>
    <property type="match status" value="1"/>
</dbReference>
<dbReference type="Gene3D" id="1.10.3370.10">
    <property type="entry name" value="SecY subunit domain"/>
    <property type="match status" value="1"/>
</dbReference>
<evidence type="ECO:0000256" key="1">
    <source>
        <dbReference type="ARBA" id="ARBA00004127"/>
    </source>
</evidence>
<dbReference type="GO" id="GO:0006605">
    <property type="term" value="P:protein targeting"/>
    <property type="evidence" value="ECO:0007669"/>
    <property type="project" value="UniProtKB-UniRule"/>
</dbReference>
<evidence type="ECO:0000256" key="3">
    <source>
        <dbReference type="ARBA" id="ARBA00022448"/>
    </source>
</evidence>
<evidence type="ECO:0000256" key="10">
    <source>
        <dbReference type="HAMAP-Rule" id="MF_01465"/>
    </source>
</evidence>
<keyword evidence="4 10" id="KW-1003">Cell membrane</keyword>
<feature type="transmembrane region" description="Helical" evidence="10">
    <location>
        <begin position="101"/>
        <end position="125"/>
    </location>
</feature>
<dbReference type="AlphaFoldDB" id="B3V6D8"/>
<dbReference type="GO" id="GO:0005886">
    <property type="term" value="C:plasma membrane"/>
    <property type="evidence" value="ECO:0007669"/>
    <property type="project" value="UniProtKB-SubCell"/>
</dbReference>
<keyword evidence="3 10" id="KW-0813">Transport</keyword>
<organism evidence="15">
    <name type="scientific">uncultured marine group II euryarchaeote KM3-136-D10</name>
    <dbReference type="NCBI Taxonomy" id="526664"/>
    <lineage>
        <taxon>Archaea</taxon>
        <taxon>Methanobacteriati</taxon>
        <taxon>Thermoplasmatota</taxon>
        <taxon>Candidatus Poseidoniia</taxon>
        <taxon>Candidatus Poseidoniales</taxon>
        <taxon>environmental samples</taxon>
    </lineage>
</organism>
<dbReference type="NCBIfam" id="NF006341">
    <property type="entry name" value="PRK08568.1-5"/>
    <property type="match status" value="1"/>
</dbReference>
<comment type="caution">
    <text evidence="10">Lacks conserved residue(s) required for the propagation of feature annotation.</text>
</comment>
<evidence type="ECO:0000256" key="8">
    <source>
        <dbReference type="ARBA" id="ARBA00023010"/>
    </source>
</evidence>
<feature type="domain" description="Translocon Sec61/SecY plug" evidence="14">
    <location>
        <begin position="165"/>
        <end position="198"/>
    </location>
</feature>
<dbReference type="InterPro" id="IPR023201">
    <property type="entry name" value="SecY_dom_sf"/>
</dbReference>
<dbReference type="PROSITE" id="PS00755">
    <property type="entry name" value="SECY_1"/>
    <property type="match status" value="1"/>
</dbReference>
<evidence type="ECO:0000259" key="14">
    <source>
        <dbReference type="Pfam" id="PF10559"/>
    </source>
</evidence>
<comment type="function">
    <text evidence="10 11">The central subunit of the protein translocation channel SecYEG. Consists of two halves formed by TMs 1-5 and 6-10. These two domains form a lateral gate at the front which open onto the bilayer between TMs 2 and 7, and are clamped together by SecE at the back. The channel is closed by both a pore ring composed of hydrophobic SecY resides and a short helix (helix 2A) on the extracellular side of the membrane which forms a plug. The plug probably moves laterally to allow the channel to open. The ring and the pore may move independently.</text>
</comment>
<dbReference type="NCBIfam" id="TIGR00967">
    <property type="entry name" value="3a0501s007"/>
    <property type="match status" value="1"/>
</dbReference>
<feature type="transmembrane region" description="Helical" evidence="10">
    <location>
        <begin position="598"/>
        <end position="617"/>
    </location>
</feature>
<dbReference type="EMBL" id="EU686634">
    <property type="protein sequence ID" value="ACF09862.1"/>
    <property type="molecule type" value="Genomic_DNA"/>
</dbReference>
<dbReference type="InterPro" id="IPR019561">
    <property type="entry name" value="Translocon_Sec61/SecY_plug_dom"/>
</dbReference>
<dbReference type="GO" id="GO:0012505">
    <property type="term" value="C:endomembrane system"/>
    <property type="evidence" value="ECO:0007669"/>
    <property type="project" value="UniProtKB-SubCell"/>
</dbReference>
<evidence type="ECO:0000256" key="5">
    <source>
        <dbReference type="ARBA" id="ARBA00022692"/>
    </source>
</evidence>
<dbReference type="GO" id="GO:0065002">
    <property type="term" value="P:intracellular protein transmembrane transport"/>
    <property type="evidence" value="ECO:0007669"/>
    <property type="project" value="UniProtKB-UniRule"/>
</dbReference>
<dbReference type="HAMAP" id="MF_01465">
    <property type="entry name" value="SecY"/>
    <property type="match status" value="1"/>
</dbReference>